<feature type="compositionally biased region" description="Gly residues" evidence="2">
    <location>
        <begin position="153"/>
        <end position="167"/>
    </location>
</feature>
<feature type="region of interest" description="Disordered" evidence="2">
    <location>
        <begin position="17"/>
        <end position="182"/>
    </location>
</feature>
<accession>A0AA38T882</accession>
<proteinExistence type="predicted"/>
<dbReference type="EMBL" id="JARYMX010000004">
    <property type="protein sequence ID" value="KAJ9550346.1"/>
    <property type="molecule type" value="Genomic_DNA"/>
</dbReference>
<feature type="compositionally biased region" description="Basic and acidic residues" evidence="2">
    <location>
        <begin position="24"/>
        <end position="34"/>
    </location>
</feature>
<feature type="compositionally biased region" description="Low complexity" evidence="2">
    <location>
        <begin position="44"/>
        <end position="55"/>
    </location>
</feature>
<dbReference type="Proteomes" id="UP001172457">
    <property type="component" value="Chromosome 4"/>
</dbReference>
<feature type="compositionally biased region" description="Low complexity" evidence="2">
    <location>
        <begin position="134"/>
        <end position="152"/>
    </location>
</feature>
<name>A0AA38T882_9ASTR</name>
<dbReference type="SMART" id="SM00028">
    <property type="entry name" value="TPR"/>
    <property type="match status" value="7"/>
</dbReference>
<dbReference type="PROSITE" id="PS50005">
    <property type="entry name" value="TPR"/>
    <property type="match status" value="1"/>
</dbReference>
<comment type="caution">
    <text evidence="3">The sequence shown here is derived from an EMBL/GenBank/DDBJ whole genome shotgun (WGS) entry which is preliminary data.</text>
</comment>
<dbReference type="GO" id="GO:0005737">
    <property type="term" value="C:cytoplasm"/>
    <property type="evidence" value="ECO:0007669"/>
    <property type="project" value="TreeGrafter"/>
</dbReference>
<keyword evidence="1" id="KW-0802">TPR repeat</keyword>
<dbReference type="InterPro" id="IPR011990">
    <property type="entry name" value="TPR-like_helical_dom_sf"/>
</dbReference>
<dbReference type="Gene3D" id="1.25.40.10">
    <property type="entry name" value="Tetratricopeptide repeat domain"/>
    <property type="match status" value="1"/>
</dbReference>
<dbReference type="PANTHER" id="PTHR46050">
    <property type="entry name" value="TPR REPEAT-CONTAINING THIOREDOXIN"/>
    <property type="match status" value="1"/>
</dbReference>
<dbReference type="AlphaFoldDB" id="A0AA38T882"/>
<gene>
    <name evidence="3" type="ORF">OSB04_014391</name>
</gene>
<dbReference type="InterPro" id="IPR019734">
    <property type="entry name" value="TPR_rpt"/>
</dbReference>
<evidence type="ECO:0000313" key="4">
    <source>
        <dbReference type="Proteomes" id="UP001172457"/>
    </source>
</evidence>
<dbReference type="InterPro" id="IPR044534">
    <property type="entry name" value="TTL1-4"/>
</dbReference>
<organism evidence="3 4">
    <name type="scientific">Centaurea solstitialis</name>
    <name type="common">yellow star-thistle</name>
    <dbReference type="NCBI Taxonomy" id="347529"/>
    <lineage>
        <taxon>Eukaryota</taxon>
        <taxon>Viridiplantae</taxon>
        <taxon>Streptophyta</taxon>
        <taxon>Embryophyta</taxon>
        <taxon>Tracheophyta</taxon>
        <taxon>Spermatophyta</taxon>
        <taxon>Magnoliopsida</taxon>
        <taxon>eudicotyledons</taxon>
        <taxon>Gunneridae</taxon>
        <taxon>Pentapetalae</taxon>
        <taxon>asterids</taxon>
        <taxon>campanulids</taxon>
        <taxon>Asterales</taxon>
        <taxon>Asteraceae</taxon>
        <taxon>Carduoideae</taxon>
        <taxon>Cardueae</taxon>
        <taxon>Centaureinae</taxon>
        <taxon>Centaurea</taxon>
    </lineage>
</organism>
<reference evidence="3" key="1">
    <citation type="submission" date="2023-03" db="EMBL/GenBank/DDBJ databases">
        <title>Chromosome-scale reference genome and RAD-based genetic map of yellow starthistle (Centaurea solstitialis) reveal putative structural variation and QTLs associated with invader traits.</title>
        <authorList>
            <person name="Reatini B."/>
            <person name="Cang F.A."/>
            <person name="Jiang Q."/>
            <person name="Mckibben M.T.W."/>
            <person name="Barker M.S."/>
            <person name="Rieseberg L.H."/>
            <person name="Dlugosch K.M."/>
        </authorList>
    </citation>
    <scope>NUCLEOTIDE SEQUENCE</scope>
    <source>
        <strain evidence="3">CAN-66</strain>
        <tissue evidence="3">Leaf</tissue>
    </source>
</reference>
<keyword evidence="4" id="KW-1185">Reference proteome</keyword>
<evidence type="ECO:0000256" key="2">
    <source>
        <dbReference type="SAM" id="MobiDB-lite"/>
    </source>
</evidence>
<evidence type="ECO:0000256" key="1">
    <source>
        <dbReference type="PROSITE-ProRule" id="PRU00339"/>
    </source>
</evidence>
<evidence type="ECO:0000313" key="3">
    <source>
        <dbReference type="EMBL" id="KAJ9550346.1"/>
    </source>
</evidence>
<dbReference type="Pfam" id="PF14559">
    <property type="entry name" value="TPR_19"/>
    <property type="match status" value="1"/>
</dbReference>
<dbReference type="PANTHER" id="PTHR46050:SF29">
    <property type="entry name" value="TPR REPEAT-CONTAINING THIOREDOXIN TTL4"/>
    <property type="match status" value="1"/>
</dbReference>
<feature type="compositionally biased region" description="Polar residues" evidence="2">
    <location>
        <begin position="82"/>
        <end position="96"/>
    </location>
</feature>
<feature type="repeat" description="TPR" evidence="1">
    <location>
        <begin position="250"/>
        <end position="283"/>
    </location>
</feature>
<dbReference type="SUPFAM" id="SSF48452">
    <property type="entry name" value="TPR-like"/>
    <property type="match status" value="2"/>
</dbReference>
<sequence>MDHARKLFDEMCLPNALQNSPSLEQDKPDFKELDLGAPPPPSLPTTTTTTTAASVSGGGGGGGMRTPDKDPIRRRSNRSHSGELNATTSIPANTTPEKVRSGAGDLNRKVGHRRSASTGAPLIYSGSGAAYFNGSTTTSTSSTTTTTTTTNSGGSGGGGGGVGGGGNVSSVNSPNPNLYPSGNICPSGKILKSNMNARSSTTRPEKLGLGLGTGNYGHGSIIKGGGSGRFSESNGEIGMVVKKAMVSQDVEEVKNAGNELYKRGSFIEALSLYDRAISISPENAACRSNRAAALTMLGRLGEAVRECEEAVRLNPGYQRAHQRLASLYLRLGQVEQAYYHLSHGQQNDKTELQKLQMLEKHINRCADARKIGDWKGALRECEAAMLTGAVSSPQIIACKAEAFLKLHQLEDADFTLSELPKLEPFPATCSKVKFVGMFIEVYVLYVRAHVDMAFGRFETAAGFAEKASLIDPGNMEVSTLLKNVKLINRARALGKDLFNKGRFSEACAAYGEGLKYNLSNAVLYCNRAVCWSKLGLWEKSIEDCNLALNVQPNYTKALLRRAVSNAKLERWGEAVRDYEILKKELPGDNEVAESLLRAQDALRSTRGEPSGVDRIRASTYSSGNFHNFCLNLSYKIIF</sequence>
<protein>
    <submittedName>
        <fullName evidence="3">Uncharacterized protein</fullName>
    </submittedName>
</protein>